<gene>
    <name evidence="1" type="ORF">ASIM_LOCUS18616</name>
</gene>
<dbReference type="EMBL" id="UYRR01035788">
    <property type="protein sequence ID" value="VDK65526.1"/>
    <property type="molecule type" value="Genomic_DNA"/>
</dbReference>
<dbReference type="OrthoDB" id="60866at2759"/>
<accession>A0A0M3KE17</accession>
<evidence type="ECO:0000313" key="2">
    <source>
        <dbReference type="Proteomes" id="UP000267096"/>
    </source>
</evidence>
<organism evidence="3">
    <name type="scientific">Anisakis simplex</name>
    <name type="common">Herring worm</name>
    <dbReference type="NCBI Taxonomy" id="6269"/>
    <lineage>
        <taxon>Eukaryota</taxon>
        <taxon>Metazoa</taxon>
        <taxon>Ecdysozoa</taxon>
        <taxon>Nematoda</taxon>
        <taxon>Chromadorea</taxon>
        <taxon>Rhabditida</taxon>
        <taxon>Spirurina</taxon>
        <taxon>Ascaridomorpha</taxon>
        <taxon>Ascaridoidea</taxon>
        <taxon>Anisakidae</taxon>
        <taxon>Anisakis</taxon>
        <taxon>Anisakis simplex complex</taxon>
    </lineage>
</organism>
<keyword evidence="2" id="KW-1185">Reference proteome</keyword>
<dbReference type="WBParaSite" id="ASIM_0001922201-mRNA-1">
    <property type="protein sequence ID" value="ASIM_0001922201-mRNA-1"/>
    <property type="gene ID" value="ASIM_0001922201"/>
</dbReference>
<name>A0A0M3KE17_ANISI</name>
<evidence type="ECO:0000313" key="1">
    <source>
        <dbReference type="EMBL" id="VDK65526.1"/>
    </source>
</evidence>
<evidence type="ECO:0000313" key="3">
    <source>
        <dbReference type="WBParaSite" id="ASIM_0001922201-mRNA-1"/>
    </source>
</evidence>
<proteinExistence type="predicted"/>
<reference evidence="1 2" key="2">
    <citation type="submission" date="2018-11" db="EMBL/GenBank/DDBJ databases">
        <authorList>
            <consortium name="Pathogen Informatics"/>
        </authorList>
    </citation>
    <scope>NUCLEOTIDE SEQUENCE [LARGE SCALE GENOMIC DNA]</scope>
</reference>
<sequence length="97" mass="11478">MMNILRTENLVFKTAVFLRLYRGGTVPYQVSEASPIFFAQMDPDDYFKTHRELQRDTMTYDVYVNIRRVLPTIRAALKKIGKLDEFIEDFNKCSNFD</sequence>
<reference evidence="3" key="1">
    <citation type="submission" date="2017-02" db="UniProtKB">
        <authorList>
            <consortium name="WormBaseParasite"/>
        </authorList>
    </citation>
    <scope>IDENTIFICATION</scope>
</reference>
<dbReference type="AlphaFoldDB" id="A0A0M3KE17"/>
<dbReference type="Proteomes" id="UP000267096">
    <property type="component" value="Unassembled WGS sequence"/>
</dbReference>
<protein>
    <submittedName>
        <fullName evidence="1 3">Uncharacterized protein</fullName>
    </submittedName>
</protein>